<keyword evidence="1" id="KW-0812">Transmembrane</keyword>
<keyword evidence="1" id="KW-1133">Transmembrane helix</keyword>
<dbReference type="InterPro" id="IPR026467">
    <property type="entry name" value="Ser/Gly_Cys_C_dom"/>
</dbReference>
<comment type="caution">
    <text evidence="2">The sequence shown here is derived from an EMBL/GenBank/DDBJ whole genome shotgun (WGS) entry which is preliminary data.</text>
</comment>
<reference evidence="2 3" key="1">
    <citation type="submission" date="2020-08" db="EMBL/GenBank/DDBJ databases">
        <title>Genomic Encyclopedia of Type Strains, Phase IV (KMG-IV): sequencing the most valuable type-strain genomes for metagenomic binning, comparative biology and taxonomic classification.</title>
        <authorList>
            <person name="Goeker M."/>
        </authorList>
    </citation>
    <scope>NUCLEOTIDE SEQUENCE [LARGE SCALE GENOMIC DNA]</scope>
    <source>
        <strain evidence="2 3">DSM 45615</strain>
    </source>
</reference>
<feature type="transmembrane region" description="Helical" evidence="1">
    <location>
        <begin position="6"/>
        <end position="23"/>
    </location>
</feature>
<dbReference type="Proteomes" id="UP000578449">
    <property type="component" value="Unassembled WGS sequence"/>
</dbReference>
<keyword evidence="3" id="KW-1185">Reference proteome</keyword>
<sequence length="329" mass="32616">MEFLMAVAGVLVAWLVIGARNAAHREHRRIRAVAPVHVGGLDHYELAFLAGGPRRVINTAIAVLARGGDIRVSRGARVSPVHGVPPSSEPVEQAVLDVLAAHPGGMELADLRRAVGGSEAMERLRYGLIGRGLLVPDGAFTPVRTYVHRLLAVSGGAIVVAVLMMALVAAGPPVASFASLLGVVLAGATGVGGLVAARNLRRALRNVVSTAGHAELTAARRLHRRGAAPVGPGLAYAVGLPVALYGLNELDDAALQEELLREEARSQAVSTSAVSGACGGGGTFGGGDYGTVDSGWGGLGGGDFGGGGGDSGGGSSGGGCGGGGCGGGG</sequence>
<organism evidence="2 3">
    <name type="scientific">Thermocatellispora tengchongensis</name>
    <dbReference type="NCBI Taxonomy" id="1073253"/>
    <lineage>
        <taxon>Bacteria</taxon>
        <taxon>Bacillati</taxon>
        <taxon>Actinomycetota</taxon>
        <taxon>Actinomycetes</taxon>
        <taxon>Streptosporangiales</taxon>
        <taxon>Streptosporangiaceae</taxon>
        <taxon>Thermocatellispora</taxon>
    </lineage>
</organism>
<accession>A0A840NYT9</accession>
<gene>
    <name evidence="2" type="ORF">HNP84_003790</name>
</gene>
<dbReference type="RefSeq" id="WP_185050971.1">
    <property type="nucleotide sequence ID" value="NZ_BAABIX010000031.1"/>
</dbReference>
<dbReference type="NCBIfam" id="TIGR04222">
    <property type="entry name" value="near_uncomplex"/>
    <property type="match status" value="1"/>
</dbReference>
<evidence type="ECO:0000313" key="3">
    <source>
        <dbReference type="Proteomes" id="UP000578449"/>
    </source>
</evidence>
<evidence type="ECO:0000313" key="2">
    <source>
        <dbReference type="EMBL" id="MBB5134064.1"/>
    </source>
</evidence>
<keyword evidence="1" id="KW-0472">Membrane</keyword>
<feature type="transmembrane region" description="Helical" evidence="1">
    <location>
        <begin position="150"/>
        <end position="171"/>
    </location>
</feature>
<dbReference type="EMBL" id="JACHGN010000007">
    <property type="protein sequence ID" value="MBB5134064.1"/>
    <property type="molecule type" value="Genomic_DNA"/>
</dbReference>
<evidence type="ECO:0000256" key="1">
    <source>
        <dbReference type="SAM" id="Phobius"/>
    </source>
</evidence>
<dbReference type="AlphaFoldDB" id="A0A840NYT9"/>
<feature type="transmembrane region" description="Helical" evidence="1">
    <location>
        <begin position="177"/>
        <end position="197"/>
    </location>
</feature>
<protein>
    <submittedName>
        <fullName evidence="2">Uncharacterized protein (TIGR04222 family)</fullName>
    </submittedName>
</protein>
<proteinExistence type="predicted"/>
<name>A0A840NYT9_9ACTN</name>